<evidence type="ECO:0000313" key="2">
    <source>
        <dbReference type="Proteomes" id="UP000282184"/>
    </source>
</evidence>
<dbReference type="OrthoDB" id="1449083at2"/>
<proteinExistence type="predicted"/>
<evidence type="ECO:0000313" key="1">
    <source>
        <dbReference type="EMBL" id="RTQ51637.1"/>
    </source>
</evidence>
<protein>
    <submittedName>
        <fullName evidence="1">Uncharacterized protein</fullName>
    </submittedName>
</protein>
<organism evidence="1 2">
    <name type="scientific">Hymenobacter gummosus</name>
    <dbReference type="NCBI Taxonomy" id="1776032"/>
    <lineage>
        <taxon>Bacteria</taxon>
        <taxon>Pseudomonadati</taxon>
        <taxon>Bacteroidota</taxon>
        <taxon>Cytophagia</taxon>
        <taxon>Cytophagales</taxon>
        <taxon>Hymenobacteraceae</taxon>
        <taxon>Hymenobacter</taxon>
    </lineage>
</organism>
<accession>A0A3S0HAZ3</accession>
<dbReference type="AlphaFoldDB" id="A0A3S0HAZ3"/>
<sequence>MTAASIIREIEALPLTEKLLVVERTLKSIRTNREKALKTAADSLYDDYKSDAELTVFTQLDAESFYEAR</sequence>
<dbReference type="Proteomes" id="UP000282184">
    <property type="component" value="Unassembled WGS sequence"/>
</dbReference>
<reference evidence="1 2" key="1">
    <citation type="submission" date="2018-12" db="EMBL/GenBank/DDBJ databases">
        <title>Hymenobacter gummosus sp. nov., isolated from a spring.</title>
        <authorList>
            <person name="Nie L."/>
        </authorList>
    </citation>
    <scope>NUCLEOTIDE SEQUENCE [LARGE SCALE GENOMIC DNA]</scope>
    <source>
        <strain evidence="1 2">KCTC 52166</strain>
    </source>
</reference>
<dbReference type="RefSeq" id="WP_126692529.1">
    <property type="nucleotide sequence ID" value="NZ_RXOF01000003.1"/>
</dbReference>
<gene>
    <name evidence="1" type="ORF">EJV47_07505</name>
</gene>
<keyword evidence="2" id="KW-1185">Reference proteome</keyword>
<comment type="caution">
    <text evidence="1">The sequence shown here is derived from an EMBL/GenBank/DDBJ whole genome shotgun (WGS) entry which is preliminary data.</text>
</comment>
<name>A0A3S0HAZ3_9BACT</name>
<dbReference type="EMBL" id="RXOF01000003">
    <property type="protein sequence ID" value="RTQ51637.1"/>
    <property type="molecule type" value="Genomic_DNA"/>
</dbReference>